<dbReference type="PANTHER" id="PTHR43316">
    <property type="entry name" value="HYDROLASE, HALOACID DELAHOGENASE-RELATED"/>
    <property type="match status" value="1"/>
</dbReference>
<dbReference type="Proteomes" id="UP000321816">
    <property type="component" value="Chromosome"/>
</dbReference>
<dbReference type="InterPro" id="IPR023214">
    <property type="entry name" value="HAD_sf"/>
</dbReference>
<evidence type="ECO:0000256" key="2">
    <source>
        <dbReference type="ARBA" id="ARBA00022801"/>
    </source>
</evidence>
<dbReference type="PANTHER" id="PTHR43316:SF3">
    <property type="entry name" value="HALOACID DEHALOGENASE, TYPE II (AFU_ORTHOLOGUE AFUA_2G07750)-RELATED"/>
    <property type="match status" value="1"/>
</dbReference>
<dbReference type="EMBL" id="CP144914">
    <property type="protein sequence ID" value="WWD80540.1"/>
    <property type="molecule type" value="Genomic_DNA"/>
</dbReference>
<dbReference type="SUPFAM" id="SSF56784">
    <property type="entry name" value="HAD-like"/>
    <property type="match status" value="1"/>
</dbReference>
<dbReference type="KEGG" id="ahal:FTX54_002955"/>
<dbReference type="InterPro" id="IPR006439">
    <property type="entry name" value="HAD-SF_hydro_IA"/>
</dbReference>
<dbReference type="InterPro" id="IPR051540">
    <property type="entry name" value="S-2-haloacid_dehalogenase"/>
</dbReference>
<dbReference type="GO" id="GO:0019120">
    <property type="term" value="F:hydrolase activity, acting on acid halide bonds, in C-halide compounds"/>
    <property type="evidence" value="ECO:0007669"/>
    <property type="project" value="InterPro"/>
</dbReference>
<keyword evidence="4" id="KW-1185">Reference proteome</keyword>
<dbReference type="NCBIfam" id="TIGR01428">
    <property type="entry name" value="HAD_type_II"/>
    <property type="match status" value="1"/>
</dbReference>
<dbReference type="InterPro" id="IPR023198">
    <property type="entry name" value="PGP-like_dom2"/>
</dbReference>
<dbReference type="Pfam" id="PF00702">
    <property type="entry name" value="Hydrolase"/>
    <property type="match status" value="1"/>
</dbReference>
<evidence type="ECO:0000256" key="1">
    <source>
        <dbReference type="ARBA" id="ARBA00008106"/>
    </source>
</evidence>
<dbReference type="SFLD" id="SFLDS00003">
    <property type="entry name" value="Haloacid_Dehalogenase"/>
    <property type="match status" value="1"/>
</dbReference>
<dbReference type="AlphaFoldDB" id="A0A5C7F2C9"/>
<dbReference type="SFLD" id="SFLDG01129">
    <property type="entry name" value="C1.5:_HAD__Beta-PGM__Phosphata"/>
    <property type="match status" value="1"/>
</dbReference>
<evidence type="ECO:0000313" key="3">
    <source>
        <dbReference type="EMBL" id="WWD80540.1"/>
    </source>
</evidence>
<gene>
    <name evidence="3" type="ORF">FTX54_002955</name>
</gene>
<comment type="similarity">
    <text evidence="1">Belongs to the HAD-like hydrolase superfamily. S-2-haloalkanoic acid dehalogenase family.</text>
</comment>
<dbReference type="Gene3D" id="3.40.50.1000">
    <property type="entry name" value="HAD superfamily/HAD-like"/>
    <property type="match status" value="1"/>
</dbReference>
<dbReference type="OrthoDB" id="264363at2"/>
<sequence>MHKVIMYDAYGTLYDVTSTEKTLQKYFPDKAESIGAVWRKKQIEYAFIRQMTGIYKPFSEVTADALAYSLKANGENPGQSEFTSCIKAYEMLELFPESEEVLSKQTGALNAVVSNGSKDMLEPLIEGSVLLPYLESIVSVDDIKQFKPSQTVYQYAMNYFQVERKDVLFVSSNSWDIIGANTFGFDTLWVNRGGAPFEEGYEKPDYTGENLYAVLDIENAEEDVTE</sequence>
<dbReference type="InterPro" id="IPR006328">
    <property type="entry name" value="2-HAD"/>
</dbReference>
<protein>
    <submittedName>
        <fullName evidence="3">Haloacid dehalogenase type II</fullName>
    </submittedName>
</protein>
<dbReference type="Gene3D" id="1.10.150.240">
    <property type="entry name" value="Putative phosphatase, domain 2"/>
    <property type="match status" value="1"/>
</dbReference>
<dbReference type="InterPro" id="IPR036412">
    <property type="entry name" value="HAD-like_sf"/>
</dbReference>
<dbReference type="RefSeq" id="WP_147804910.1">
    <property type="nucleotide sequence ID" value="NZ_CP144914.1"/>
</dbReference>
<evidence type="ECO:0000313" key="4">
    <source>
        <dbReference type="Proteomes" id="UP000321816"/>
    </source>
</evidence>
<dbReference type="PRINTS" id="PR00413">
    <property type="entry name" value="HADHALOGNASE"/>
</dbReference>
<name>A0A5C7F2C9_9BACI</name>
<proteinExistence type="inferred from homology"/>
<dbReference type="NCBIfam" id="TIGR01493">
    <property type="entry name" value="HAD-SF-IA-v2"/>
    <property type="match status" value="1"/>
</dbReference>
<dbReference type="CDD" id="cd02588">
    <property type="entry name" value="HAD_L2-DEX"/>
    <property type="match status" value="1"/>
</dbReference>
<accession>A0A5C7F2C9</accession>
<organism evidence="3 4">
    <name type="scientific">Alkalicoccus halolimnae</name>
    <dbReference type="NCBI Taxonomy" id="1667239"/>
    <lineage>
        <taxon>Bacteria</taxon>
        <taxon>Bacillati</taxon>
        <taxon>Bacillota</taxon>
        <taxon>Bacilli</taxon>
        <taxon>Bacillales</taxon>
        <taxon>Bacillaceae</taxon>
        <taxon>Alkalicoccus</taxon>
    </lineage>
</organism>
<reference evidence="3 4" key="1">
    <citation type="submission" date="2024-01" db="EMBL/GenBank/DDBJ databases">
        <title>Complete Genome Sequence of Alkalicoccus halolimnae BZ-SZ-XJ29T, a Moderately Halophilic Bacterium Isolated from a Salt Lake.</title>
        <authorList>
            <person name="Zhao B."/>
        </authorList>
    </citation>
    <scope>NUCLEOTIDE SEQUENCE [LARGE SCALE GENOMIC DNA]</scope>
    <source>
        <strain evidence="3 4">BZ-SZ-XJ29</strain>
    </source>
</reference>
<keyword evidence="2" id="KW-0378">Hydrolase</keyword>